<proteinExistence type="predicted"/>
<dbReference type="RefSeq" id="WP_082169339.1">
    <property type="nucleotide sequence ID" value="NZ_CP012154.1"/>
</dbReference>
<dbReference type="InterPro" id="IPR042184">
    <property type="entry name" value="YqeY/Aim41_N"/>
</dbReference>
<dbReference type="SUPFAM" id="SSF89095">
    <property type="entry name" value="GatB/YqeY motif"/>
    <property type="match status" value="1"/>
</dbReference>
<dbReference type="PANTHER" id="PTHR28055:SF1">
    <property type="entry name" value="ALTERED INHERITANCE OF MITOCHONDRIA PROTEIN 41, MITOCHONDRIAL"/>
    <property type="match status" value="1"/>
</dbReference>
<dbReference type="OrthoDB" id="9788127at2"/>
<evidence type="ECO:0000313" key="2">
    <source>
        <dbReference type="Proteomes" id="UP000066624"/>
    </source>
</evidence>
<keyword evidence="2" id="KW-1185">Reference proteome</keyword>
<dbReference type="Gene3D" id="1.10.10.410">
    <property type="match status" value="1"/>
</dbReference>
<dbReference type="Gene3D" id="1.10.1510.10">
    <property type="entry name" value="Uncharacterised protein YqeY/AIM41 PF09424, N-terminal domain"/>
    <property type="match status" value="1"/>
</dbReference>
<dbReference type="EMBL" id="CP012154">
    <property type="protein sequence ID" value="AKS40671.1"/>
    <property type="molecule type" value="Genomic_DNA"/>
</dbReference>
<dbReference type="STRING" id="1579979.WM2015_284"/>
<name>A0A0K0XSR0_9GAMM</name>
<dbReference type="Pfam" id="PF09424">
    <property type="entry name" value="YqeY"/>
    <property type="match status" value="1"/>
</dbReference>
<reference evidence="1 2" key="1">
    <citation type="submission" date="2015-07" db="EMBL/GenBank/DDBJ databases">
        <authorList>
            <person name="Noorani M."/>
        </authorList>
    </citation>
    <scope>NUCLEOTIDE SEQUENCE [LARGE SCALE GENOMIC DNA]</scope>
    <source>
        <strain evidence="1 2">KCTC 42284</strain>
    </source>
</reference>
<dbReference type="InterPro" id="IPR019004">
    <property type="entry name" value="YqeY/Aim41"/>
</dbReference>
<dbReference type="GO" id="GO:0016884">
    <property type="term" value="F:carbon-nitrogen ligase activity, with glutamine as amido-N-donor"/>
    <property type="evidence" value="ECO:0007669"/>
    <property type="project" value="InterPro"/>
</dbReference>
<dbReference type="Proteomes" id="UP000066624">
    <property type="component" value="Chromosome"/>
</dbReference>
<dbReference type="AlphaFoldDB" id="A0A0K0XSR0"/>
<dbReference type="InterPro" id="IPR003789">
    <property type="entry name" value="Asn/Gln_tRNA_amidoTrase-B-like"/>
</dbReference>
<dbReference type="PATRIC" id="fig|1579979.3.peg.289"/>
<dbReference type="KEGG" id="wma:WM2015_284"/>
<gene>
    <name evidence="1" type="ORF">WM2015_284</name>
</gene>
<organism evidence="1 2">
    <name type="scientific">Wenzhouxiangella marina</name>
    <dbReference type="NCBI Taxonomy" id="1579979"/>
    <lineage>
        <taxon>Bacteria</taxon>
        <taxon>Pseudomonadati</taxon>
        <taxon>Pseudomonadota</taxon>
        <taxon>Gammaproteobacteria</taxon>
        <taxon>Chromatiales</taxon>
        <taxon>Wenzhouxiangellaceae</taxon>
        <taxon>Wenzhouxiangella</taxon>
    </lineage>
</organism>
<dbReference type="InterPro" id="IPR023168">
    <property type="entry name" value="GatB_Yqey_C_2"/>
</dbReference>
<sequence>MSLKVTIQDDVKQAMRAGDKGRLKTLRMATAAIKQREVDERIELDDAQVLAILEKMIKQRRESSEQYRAGQRPELAEVEEAEIAILQTYLPEPLGEAELDALIDKAIANAGVTGMAAMGAVMGTLKDQVQGRADMREVSARVRARLNA</sequence>
<dbReference type="PANTHER" id="PTHR28055">
    <property type="entry name" value="ALTERED INHERITANCE OF MITOCHONDRIA PROTEIN 41, MITOCHONDRIAL"/>
    <property type="match status" value="1"/>
</dbReference>
<protein>
    <submittedName>
        <fullName evidence="1">Uncharacterized protein</fullName>
    </submittedName>
</protein>
<accession>A0A0K0XSR0</accession>
<evidence type="ECO:0000313" key="1">
    <source>
        <dbReference type="EMBL" id="AKS40671.1"/>
    </source>
</evidence>